<dbReference type="PANTHER" id="PTHR11786:SF0">
    <property type="entry name" value="ARYLAMINE N-ACETYLTRANSFERASE 4-RELATED"/>
    <property type="match status" value="1"/>
</dbReference>
<gene>
    <name evidence="2" type="ORF">K432DRAFT_312285</name>
</gene>
<evidence type="ECO:0000256" key="1">
    <source>
        <dbReference type="ARBA" id="ARBA00006547"/>
    </source>
</evidence>
<proteinExistence type="inferred from homology"/>
<dbReference type="AlphaFoldDB" id="A0A8E2J8U3"/>
<dbReference type="Gene3D" id="3.30.2140.20">
    <property type="match status" value="1"/>
</dbReference>
<dbReference type="GO" id="GO:0016407">
    <property type="term" value="F:acetyltransferase activity"/>
    <property type="evidence" value="ECO:0007669"/>
    <property type="project" value="InterPro"/>
</dbReference>
<name>A0A8E2J8U3_9PEZI</name>
<sequence length="176" mass="19901">YMLDVAFGGDGPTVPLPLLPQLPSPLSFTNIGSQQIRLLHGPIPCQTRSLSAQKYWIYQYRNGVDRDWNSFYCFTETEWLSADFEVLNFFTSTSEESFQTFTVLVVKFLRGGGDREVYGKVMLVNGEVKMNTGGKTQVVKVCKTEAERVEALREYFGIELTEEEREGIRGTCTDLG</sequence>
<feature type="non-terminal residue" evidence="2">
    <location>
        <position position="1"/>
    </location>
</feature>
<comment type="similarity">
    <text evidence="1">Belongs to the arylamine N-acetyltransferase family.</text>
</comment>
<keyword evidence="3" id="KW-1185">Reference proteome</keyword>
<organism evidence="2 3">
    <name type="scientific">Lepidopterella palustris CBS 459.81</name>
    <dbReference type="NCBI Taxonomy" id="1314670"/>
    <lineage>
        <taxon>Eukaryota</taxon>
        <taxon>Fungi</taxon>
        <taxon>Dikarya</taxon>
        <taxon>Ascomycota</taxon>
        <taxon>Pezizomycotina</taxon>
        <taxon>Dothideomycetes</taxon>
        <taxon>Pleosporomycetidae</taxon>
        <taxon>Mytilinidiales</taxon>
        <taxon>Argynnaceae</taxon>
        <taxon>Lepidopterella</taxon>
    </lineage>
</organism>
<reference evidence="2 3" key="1">
    <citation type="journal article" date="2016" name="Nat. Commun.">
        <title>Ectomycorrhizal ecology is imprinted in the genome of the dominant symbiotic fungus Cenococcum geophilum.</title>
        <authorList>
            <consortium name="DOE Joint Genome Institute"/>
            <person name="Peter M."/>
            <person name="Kohler A."/>
            <person name="Ohm R.A."/>
            <person name="Kuo A."/>
            <person name="Krutzmann J."/>
            <person name="Morin E."/>
            <person name="Arend M."/>
            <person name="Barry K.W."/>
            <person name="Binder M."/>
            <person name="Choi C."/>
            <person name="Clum A."/>
            <person name="Copeland A."/>
            <person name="Grisel N."/>
            <person name="Haridas S."/>
            <person name="Kipfer T."/>
            <person name="LaButti K."/>
            <person name="Lindquist E."/>
            <person name="Lipzen A."/>
            <person name="Maire R."/>
            <person name="Meier B."/>
            <person name="Mihaltcheva S."/>
            <person name="Molinier V."/>
            <person name="Murat C."/>
            <person name="Poggeler S."/>
            <person name="Quandt C.A."/>
            <person name="Sperisen C."/>
            <person name="Tritt A."/>
            <person name="Tisserant E."/>
            <person name="Crous P.W."/>
            <person name="Henrissat B."/>
            <person name="Nehls U."/>
            <person name="Egli S."/>
            <person name="Spatafora J.W."/>
            <person name="Grigoriev I.V."/>
            <person name="Martin F.M."/>
        </authorList>
    </citation>
    <scope>NUCLEOTIDE SEQUENCE [LARGE SCALE GENOMIC DNA]</scope>
    <source>
        <strain evidence="2 3">CBS 459.81</strain>
    </source>
</reference>
<evidence type="ECO:0000313" key="2">
    <source>
        <dbReference type="EMBL" id="OCK73664.1"/>
    </source>
</evidence>
<accession>A0A8E2J8U3</accession>
<dbReference type="EMBL" id="KV745691">
    <property type="protein sequence ID" value="OCK73664.1"/>
    <property type="molecule type" value="Genomic_DNA"/>
</dbReference>
<dbReference type="Pfam" id="PF00797">
    <property type="entry name" value="Acetyltransf_2"/>
    <property type="match status" value="1"/>
</dbReference>
<dbReference type="PANTHER" id="PTHR11786">
    <property type="entry name" value="N-HYDROXYARYLAMINE O-ACETYLTRANSFERASE"/>
    <property type="match status" value="1"/>
</dbReference>
<evidence type="ECO:0000313" key="3">
    <source>
        <dbReference type="Proteomes" id="UP000250266"/>
    </source>
</evidence>
<dbReference type="OrthoDB" id="10260017at2759"/>
<dbReference type="InterPro" id="IPR038765">
    <property type="entry name" value="Papain-like_cys_pep_sf"/>
</dbReference>
<protein>
    <submittedName>
        <fullName evidence="2">Cysteine proteinase</fullName>
    </submittedName>
</protein>
<dbReference type="SUPFAM" id="SSF54001">
    <property type="entry name" value="Cysteine proteinases"/>
    <property type="match status" value="1"/>
</dbReference>
<dbReference type="InterPro" id="IPR001447">
    <property type="entry name" value="Arylamine_N-AcTrfase"/>
</dbReference>
<dbReference type="Proteomes" id="UP000250266">
    <property type="component" value="Unassembled WGS sequence"/>
</dbReference>
<dbReference type="InterPro" id="IPR053710">
    <property type="entry name" value="Arylamine_NAT_domain_sf"/>
</dbReference>